<dbReference type="RefSeq" id="XP_003038407.1">
    <property type="nucleotide sequence ID" value="XM_003038361.1"/>
</dbReference>
<evidence type="ECO:0000313" key="3">
    <source>
        <dbReference type="EMBL" id="EFJ03505.1"/>
    </source>
</evidence>
<organism evidence="4">
    <name type="scientific">Schizophyllum commune (strain H4-8 / FGSC 9210)</name>
    <name type="common">Split gill fungus</name>
    <dbReference type="NCBI Taxonomy" id="578458"/>
    <lineage>
        <taxon>Eukaryota</taxon>
        <taxon>Fungi</taxon>
        <taxon>Dikarya</taxon>
        <taxon>Basidiomycota</taxon>
        <taxon>Agaricomycotina</taxon>
        <taxon>Agaricomycetes</taxon>
        <taxon>Agaricomycetidae</taxon>
        <taxon>Agaricales</taxon>
        <taxon>Schizophyllaceae</taxon>
        <taxon>Schizophyllum</taxon>
    </lineage>
</organism>
<dbReference type="eggNOG" id="ENOG502S284">
    <property type="taxonomic scope" value="Eukaryota"/>
</dbReference>
<dbReference type="InterPro" id="IPR032675">
    <property type="entry name" value="LRR_dom_sf"/>
</dbReference>
<dbReference type="SUPFAM" id="SSF52047">
    <property type="entry name" value="RNI-like"/>
    <property type="match status" value="1"/>
</dbReference>
<dbReference type="InterPro" id="IPR001810">
    <property type="entry name" value="F-box_dom"/>
</dbReference>
<dbReference type="OrthoDB" id="3353982at2759"/>
<evidence type="ECO:0000259" key="2">
    <source>
        <dbReference type="PROSITE" id="PS50181"/>
    </source>
</evidence>
<gene>
    <name evidence="3" type="ORF">SCHCODRAFT_48768</name>
</gene>
<dbReference type="GeneID" id="9589061"/>
<dbReference type="AlphaFoldDB" id="D8PMK6"/>
<dbReference type="Proteomes" id="UP000007431">
    <property type="component" value="Unassembled WGS sequence"/>
</dbReference>
<sequence>MQYAGLHDLPPELLEQILTYTPDDDLQHAVYTLKIADSLVSIPEDLMFKHIRLKRPDQATQLYLRLRKDPELGKSARTLYLTSWSIDGIAVINLIRLLPNLVSLILYIGPTSFNPEELEEVFHNELPLLEYLSIRFKPYVQKANYYQFLKGAYFDSALLRLSKWTSGKLPSLSIVQDPMAPDIQRKQKFAQPLVFFRLDPHLSALAKSDYLSTVSSFRLRIPGRQVARSLTSSVHALPSVELLDLSTCNVLEADVGLILTRFTRLRHLILDACAIVRAEMHDSDWFEFGKQCATVGVNRARQREKKLKTWLEEDVARREGVYEKYDIPDQPRKEPGRRARKGRKGLATATISLREKDDGKPSLPAGHVLPKELRGIVPKVRVLPALPPLLSIATSSAIPGRDIPEDKQATFREHFQLGWNEGVAQMEAARTRMRRSSTLGYRILRHNFEELEELEEDEAEVGFNGLEEADASDFTLENRVAPVVCLAGSVPLEKHTPGCGHIVGREVWKDPL</sequence>
<proteinExistence type="predicted"/>
<dbReference type="KEGG" id="scm:SCHCO_02567655"/>
<name>D8PMK6_SCHCM</name>
<protein>
    <recommendedName>
        <fullName evidence="2">F-box domain-containing protein</fullName>
    </recommendedName>
</protein>
<evidence type="ECO:0000313" key="4">
    <source>
        <dbReference type="Proteomes" id="UP000007431"/>
    </source>
</evidence>
<dbReference type="InParanoid" id="D8PMK6"/>
<feature type="domain" description="F-box" evidence="2">
    <location>
        <begin position="3"/>
        <end position="51"/>
    </location>
</feature>
<keyword evidence="4" id="KW-1185">Reference proteome</keyword>
<dbReference type="HOGENOM" id="CLU_037355_0_0_1"/>
<dbReference type="VEuPathDB" id="FungiDB:SCHCODRAFT_02567655"/>
<feature type="compositionally biased region" description="Basic and acidic residues" evidence="1">
    <location>
        <begin position="326"/>
        <end position="337"/>
    </location>
</feature>
<accession>D8PMK6</accession>
<dbReference type="EMBL" id="GL377302">
    <property type="protein sequence ID" value="EFJ03505.1"/>
    <property type="molecule type" value="Genomic_DNA"/>
</dbReference>
<dbReference type="OMA" id="ILGWATH"/>
<dbReference type="PROSITE" id="PS50181">
    <property type="entry name" value="FBOX"/>
    <property type="match status" value="1"/>
</dbReference>
<dbReference type="Gene3D" id="3.80.10.10">
    <property type="entry name" value="Ribonuclease Inhibitor"/>
    <property type="match status" value="1"/>
</dbReference>
<reference evidence="3 4" key="1">
    <citation type="journal article" date="2010" name="Nat. Biotechnol.">
        <title>Genome sequence of the model mushroom Schizophyllum commune.</title>
        <authorList>
            <person name="Ohm R.A."/>
            <person name="de Jong J.F."/>
            <person name="Lugones L.G."/>
            <person name="Aerts A."/>
            <person name="Kothe E."/>
            <person name="Stajich J.E."/>
            <person name="de Vries R.P."/>
            <person name="Record E."/>
            <person name="Levasseur A."/>
            <person name="Baker S.E."/>
            <person name="Bartholomew K.A."/>
            <person name="Coutinho P.M."/>
            <person name="Erdmann S."/>
            <person name="Fowler T.J."/>
            <person name="Gathman A.C."/>
            <person name="Lombard V."/>
            <person name="Henrissat B."/>
            <person name="Knabe N."/>
            <person name="Kuees U."/>
            <person name="Lilly W.W."/>
            <person name="Lindquist E."/>
            <person name="Lucas S."/>
            <person name="Magnuson J.K."/>
            <person name="Piumi F."/>
            <person name="Raudaskoski M."/>
            <person name="Salamov A."/>
            <person name="Schmutz J."/>
            <person name="Schwarze F.W.M.R."/>
            <person name="vanKuyk P.A."/>
            <person name="Horton J.S."/>
            <person name="Grigoriev I.V."/>
            <person name="Woesten H.A.B."/>
        </authorList>
    </citation>
    <scope>NUCLEOTIDE SEQUENCE [LARGE SCALE GENOMIC DNA]</scope>
    <source>
        <strain evidence="4">H4-8 / FGSC 9210</strain>
    </source>
</reference>
<feature type="region of interest" description="Disordered" evidence="1">
    <location>
        <begin position="326"/>
        <end position="349"/>
    </location>
</feature>
<evidence type="ECO:0000256" key="1">
    <source>
        <dbReference type="SAM" id="MobiDB-lite"/>
    </source>
</evidence>